<dbReference type="AlphaFoldDB" id="A0A645A0D5"/>
<dbReference type="EMBL" id="VSSQ01011364">
    <property type="protein sequence ID" value="MPM46659.1"/>
    <property type="molecule type" value="Genomic_DNA"/>
</dbReference>
<name>A0A645A0D5_9ZZZZ</name>
<dbReference type="SUPFAM" id="SSF52540">
    <property type="entry name" value="P-loop containing nucleoside triphosphate hydrolases"/>
    <property type="match status" value="1"/>
</dbReference>
<protein>
    <recommendedName>
        <fullName evidence="2">CobQ/CobB/MinD/ParA nucleotide binding domain-containing protein</fullName>
    </recommendedName>
</protein>
<evidence type="ECO:0000313" key="1">
    <source>
        <dbReference type="EMBL" id="MPM46659.1"/>
    </source>
</evidence>
<reference evidence="1" key="1">
    <citation type="submission" date="2019-08" db="EMBL/GenBank/DDBJ databases">
        <authorList>
            <person name="Kucharzyk K."/>
            <person name="Murdoch R.W."/>
            <person name="Higgins S."/>
            <person name="Loffler F."/>
        </authorList>
    </citation>
    <scope>NUCLEOTIDE SEQUENCE</scope>
</reference>
<dbReference type="InterPro" id="IPR027417">
    <property type="entry name" value="P-loop_NTPase"/>
</dbReference>
<accession>A0A645A0D5</accession>
<comment type="caution">
    <text evidence="1">The sequence shown here is derived from an EMBL/GenBank/DDBJ whole genome shotgun (WGS) entry which is preliminary data.</text>
</comment>
<sequence>MAVRLILGPAGSPGATTTAIGLTLQLPGPALLVDAARDAAQAPLAGYLRGAVAAGTGLEEYARRRRMGAPFDLATATVPLDEEGTRRFLPGLGRLAAVDLFEPSWPALADLLRRTADAGTEVVLDGGRLASIRPVEPLLRVADQVLVVTRTSLRHLAAARPVCEALDDVLERSLRATRAALVLVGEGMPYDRREVMTQFGWPVDLVLPYLPDHAAVFSDGAPPPRRWERSPLLEALREFTVLREPEEVPA</sequence>
<gene>
    <name evidence="1" type="ORF">SDC9_93364</name>
</gene>
<dbReference type="Gene3D" id="3.40.50.300">
    <property type="entry name" value="P-loop containing nucleotide triphosphate hydrolases"/>
    <property type="match status" value="1"/>
</dbReference>
<evidence type="ECO:0008006" key="2">
    <source>
        <dbReference type="Google" id="ProtNLM"/>
    </source>
</evidence>
<organism evidence="1">
    <name type="scientific">bioreactor metagenome</name>
    <dbReference type="NCBI Taxonomy" id="1076179"/>
    <lineage>
        <taxon>unclassified sequences</taxon>
        <taxon>metagenomes</taxon>
        <taxon>ecological metagenomes</taxon>
    </lineage>
</organism>
<proteinExistence type="predicted"/>